<dbReference type="Proteomes" id="UP001144191">
    <property type="component" value="Unassembled WGS sequence"/>
</dbReference>
<evidence type="ECO:0000256" key="1">
    <source>
        <dbReference type="SAM" id="MobiDB-lite"/>
    </source>
</evidence>
<feature type="compositionally biased region" description="Acidic residues" evidence="1">
    <location>
        <begin position="732"/>
        <end position="749"/>
    </location>
</feature>
<proteinExistence type="predicted"/>
<name>A0A9W6A3X9_ASPNG</name>
<gene>
    <name evidence="2" type="ORF">AnigIFM63604_007710</name>
</gene>
<sequence length="803" mass="91955">MQIRKTRLKLVPQIRTCNPRGPPADVLPSRYCSVNKHPLKMHNIWQRSSSTRRRRSGDRQGLFNRFSWDERAIHGRAHDALVVPEKNVHSSRAEPVHSGEAIVVRNAAAHNNDTKISSLGTLSRMLPVSQDGPRNDGSTIWTPSSTKDTTIHYEMDIVENVGSMLEEFSRLKRLGHFQEAEQYFQDSLSAFMELSPVTIEFADMLVEQGSYERLHRVLSQHQRQELDTFDSISSLPENNPAKFLYQANLHLIPQFAAMQSHGSLDEAYVTVRSLERQMRVLRRRRRRDSTLDLDSAEVQVIRYALLILSQIERETNLIAEHEFNFWSNWHYLYSALVTEGRVWDARDLILASIQAEGPANSWNLIFEVELDSPKDAFRKLIGDWGLHRYDESTYLAILDILVCLGRSLSSWSISLPERQDLLTAQRCLQYGQAIATCLKENNPQLVKSRPYLQWVIAEAELERKLQPNTSGLDLRDHLSKFPGLTIWRGAVPIYLPIKTENPKWTVSRDGGRSYDLLETVLQAAQDLKDYRTEALCLGELIYRSVNTSERLTRLSHLQKSIQGDIVGYRQTSLSWFLLADTEQDYKLLLDSLKNIQEPKRSLGFLYSLSDWCAIVIERAISHCLAEDVSSSEEAFQNTKEGFSIYLPQYIKDQLEALGLNKVYFAVSRVGKPQAPDIRHRNITDVPTMEQYTRPHDSFESLGDERHGQSEPLLSFQRRPERTYTETVKINDNDDDDDYDDDDDSDDDVGEYTTDSSFDTARSDDGWVNGERAHLTSLVRSTSRFGPISRSATVEDVSSSIYEG</sequence>
<evidence type="ECO:0000313" key="3">
    <source>
        <dbReference type="Proteomes" id="UP001144191"/>
    </source>
</evidence>
<dbReference type="AlphaFoldDB" id="A0A9W6A3X9"/>
<accession>A0A9W6A3X9</accession>
<feature type="compositionally biased region" description="Basic and acidic residues" evidence="1">
    <location>
        <begin position="692"/>
        <end position="708"/>
    </location>
</feature>
<protein>
    <submittedName>
        <fullName evidence="2">Uncharacterized protein</fullName>
    </submittedName>
</protein>
<reference evidence="2" key="1">
    <citation type="submission" date="2022-07" db="EMBL/GenBank/DDBJ databases">
        <title>Taxonomy of Aspergillus series Nigri: significant species reduction supported by multi-species coalescent approaches.</title>
        <authorList>
            <person name="Bian C."/>
            <person name="Kusuya Y."/>
            <person name="Sklenar F."/>
            <person name="D'hooge E."/>
            <person name="Yaguchi T."/>
            <person name="Takahashi H."/>
            <person name="Hubka V."/>
        </authorList>
    </citation>
    <scope>NUCLEOTIDE SEQUENCE</scope>
    <source>
        <strain evidence="2">IFM 63604</strain>
    </source>
</reference>
<organism evidence="2 3">
    <name type="scientific">Aspergillus niger</name>
    <dbReference type="NCBI Taxonomy" id="5061"/>
    <lineage>
        <taxon>Eukaryota</taxon>
        <taxon>Fungi</taxon>
        <taxon>Dikarya</taxon>
        <taxon>Ascomycota</taxon>
        <taxon>Pezizomycotina</taxon>
        <taxon>Eurotiomycetes</taxon>
        <taxon>Eurotiomycetidae</taxon>
        <taxon>Eurotiales</taxon>
        <taxon>Aspergillaceae</taxon>
        <taxon>Aspergillus</taxon>
        <taxon>Aspergillus subgen. Circumdati</taxon>
    </lineage>
</organism>
<feature type="compositionally biased region" description="Basic and acidic residues" evidence="1">
    <location>
        <begin position="717"/>
        <end position="731"/>
    </location>
</feature>
<comment type="caution">
    <text evidence="2">The sequence shown here is derived from an EMBL/GenBank/DDBJ whole genome shotgun (WGS) entry which is preliminary data.</text>
</comment>
<evidence type="ECO:0000313" key="2">
    <source>
        <dbReference type="EMBL" id="GLA51348.1"/>
    </source>
</evidence>
<feature type="region of interest" description="Disordered" evidence="1">
    <location>
        <begin position="678"/>
        <end position="772"/>
    </location>
</feature>
<dbReference type="EMBL" id="BRPB01000048">
    <property type="protein sequence ID" value="GLA51348.1"/>
    <property type="molecule type" value="Genomic_DNA"/>
</dbReference>